<gene>
    <name evidence="1" type="ORF">Lste_0762</name>
</gene>
<keyword evidence="2" id="KW-1185">Reference proteome</keyword>
<dbReference type="SUPFAM" id="SSF54637">
    <property type="entry name" value="Thioesterase/thiol ester dehydrase-isomerase"/>
    <property type="match status" value="1"/>
</dbReference>
<dbReference type="OrthoDB" id="9813017at2"/>
<dbReference type="STRING" id="947033.Lste_0762"/>
<dbReference type="InterPro" id="IPR029069">
    <property type="entry name" value="HotDog_dom_sf"/>
</dbReference>
<dbReference type="EMBL" id="LNYY01000016">
    <property type="protein sequence ID" value="KTD70158.1"/>
    <property type="molecule type" value="Genomic_DNA"/>
</dbReference>
<accession>A0A0W0ZMP8</accession>
<evidence type="ECO:0000313" key="2">
    <source>
        <dbReference type="Proteomes" id="UP000054926"/>
    </source>
</evidence>
<dbReference type="Gene3D" id="3.10.129.10">
    <property type="entry name" value="Hotdog Thioesterase"/>
    <property type="match status" value="1"/>
</dbReference>
<evidence type="ECO:0000313" key="1">
    <source>
        <dbReference type="EMBL" id="KTD70158.1"/>
    </source>
</evidence>
<proteinExistence type="predicted"/>
<organism evidence="1 2">
    <name type="scientific">Legionella steelei</name>
    <dbReference type="NCBI Taxonomy" id="947033"/>
    <lineage>
        <taxon>Bacteria</taxon>
        <taxon>Pseudomonadati</taxon>
        <taxon>Pseudomonadota</taxon>
        <taxon>Gammaproteobacteria</taxon>
        <taxon>Legionellales</taxon>
        <taxon>Legionellaceae</taxon>
        <taxon>Legionella</taxon>
    </lineage>
</organism>
<protein>
    <submittedName>
        <fullName evidence="1">Aromatic compounds catabolism</fullName>
    </submittedName>
</protein>
<name>A0A0W0ZMP8_9GAMM</name>
<dbReference type="PATRIC" id="fig|947033.5.peg.816"/>
<comment type="caution">
    <text evidence="1">The sequence shown here is derived from an EMBL/GenBank/DDBJ whole genome shotgun (WGS) entry which is preliminary data.</text>
</comment>
<sequence>MNILTRFKFFLWKFGHFNVPLIGHLKPRLIKLTDTEIIVCLPLRRRSRNHLNSMYFGALSVGADLAGGLHSFYHANQKQVDASIVFKAFHAQFLRRPESDVYFVCLDGAKVEAMLDESQKTGERVTQPIEIKAYTDYPAFTELVAEFILELSVKIRT</sequence>
<dbReference type="Proteomes" id="UP000054926">
    <property type="component" value="Unassembled WGS sequence"/>
</dbReference>
<dbReference type="AlphaFoldDB" id="A0A0W0ZMP8"/>
<dbReference type="RefSeq" id="WP_058509764.1">
    <property type="nucleotide sequence ID" value="NZ_LNYY01000016.1"/>
</dbReference>
<reference evidence="1 2" key="1">
    <citation type="submission" date="2015-11" db="EMBL/GenBank/DDBJ databases">
        <title>Genomic analysis of 38 Legionella species identifies large and diverse effector repertoires.</title>
        <authorList>
            <person name="Burstein D."/>
            <person name="Amaro F."/>
            <person name="Zusman T."/>
            <person name="Lifshitz Z."/>
            <person name="Cohen O."/>
            <person name="Gilbert J.A."/>
            <person name="Pupko T."/>
            <person name="Shuman H.A."/>
            <person name="Segal G."/>
        </authorList>
    </citation>
    <scope>NUCLEOTIDE SEQUENCE [LARGE SCALE GENOMIC DNA]</scope>
    <source>
        <strain evidence="1 2">IMVS3376</strain>
    </source>
</reference>